<proteinExistence type="predicted"/>
<protein>
    <submittedName>
        <fullName evidence="2">Uncharacterized protein</fullName>
    </submittedName>
</protein>
<reference evidence="2 3" key="1">
    <citation type="submission" date="2021-08" db="EMBL/GenBank/DDBJ databases">
        <title>Comparative Genomics Analysis of the Genus Qipengyuania Reveals Extensive Genetic Diversity and Metabolic Versatility, Including the Description of Fifteen Novel Species.</title>
        <authorList>
            <person name="Liu Y."/>
        </authorList>
    </citation>
    <scope>NUCLEOTIDE SEQUENCE [LARGE SCALE GENOMIC DNA]</scope>
    <source>
        <strain evidence="2 3">1XM2-8</strain>
    </source>
</reference>
<organism evidence="2 3">
    <name type="scientific">Qipengyuania psychrotolerans</name>
    <dbReference type="NCBI Taxonomy" id="2867238"/>
    <lineage>
        <taxon>Bacteria</taxon>
        <taxon>Pseudomonadati</taxon>
        <taxon>Pseudomonadota</taxon>
        <taxon>Alphaproteobacteria</taxon>
        <taxon>Sphingomonadales</taxon>
        <taxon>Erythrobacteraceae</taxon>
        <taxon>Qipengyuania</taxon>
    </lineage>
</organism>
<dbReference type="RefSeq" id="WP_221421616.1">
    <property type="nucleotide sequence ID" value="NZ_CP081297.1"/>
</dbReference>
<dbReference type="Proteomes" id="UP000824280">
    <property type="component" value="Chromosome"/>
</dbReference>
<name>A0ABX8ZAP0_9SPHN</name>
<evidence type="ECO:0000313" key="3">
    <source>
        <dbReference type="Proteomes" id="UP000824280"/>
    </source>
</evidence>
<dbReference type="EMBL" id="CP081297">
    <property type="protein sequence ID" value="QZD86065.1"/>
    <property type="molecule type" value="Genomic_DNA"/>
</dbReference>
<accession>A0ABX8ZAP0</accession>
<keyword evidence="3" id="KW-1185">Reference proteome</keyword>
<gene>
    <name evidence="2" type="ORF">K3166_07155</name>
</gene>
<evidence type="ECO:0000313" key="2">
    <source>
        <dbReference type="EMBL" id="QZD86065.1"/>
    </source>
</evidence>
<feature type="region of interest" description="Disordered" evidence="1">
    <location>
        <begin position="297"/>
        <end position="329"/>
    </location>
</feature>
<evidence type="ECO:0000256" key="1">
    <source>
        <dbReference type="SAM" id="MobiDB-lite"/>
    </source>
</evidence>
<sequence>MNAIVEHADFIEAEHHTVLTPSRQADFLSSLQLFGNVRLACRSASVSAQTAYRARRAAPGFARAWDAALLAARAHAEATLADRALNGVEEAVYYHGEEVARRKRFDSRLLLAHLARLDRLEERADIAATLPLLDDQIDALRRGEALPDAPPPVNLPQDPVPCVPSGGTGGGGGLHGSYTQDEGLEDGLEDGLWLASDEDPRYDRWPEGSWKHRLPPPAYPEWEEDMDDPDHWVNGTYRPPLSRLLAAMEEDRPRGAAKPAQQGRAAEIEPLQMAAFEGGVDEWWLVTSDEELEAALAGPCPQRAVSRPAPDPQCRDRGGRYRSALPQHG</sequence>